<reference evidence="1" key="2">
    <citation type="submission" date="2023-05" db="EMBL/GenBank/DDBJ databases">
        <authorList>
            <consortium name="Lawrence Berkeley National Laboratory"/>
            <person name="Steindorff A."/>
            <person name="Hensen N."/>
            <person name="Bonometti L."/>
            <person name="Westerberg I."/>
            <person name="Brannstrom I.O."/>
            <person name="Guillou S."/>
            <person name="Cros-Aarteil S."/>
            <person name="Calhoun S."/>
            <person name="Haridas S."/>
            <person name="Kuo A."/>
            <person name="Mondo S."/>
            <person name="Pangilinan J."/>
            <person name="Riley R."/>
            <person name="Labutti K."/>
            <person name="Andreopoulos B."/>
            <person name="Lipzen A."/>
            <person name="Chen C."/>
            <person name="Yanf M."/>
            <person name="Daum C."/>
            <person name="Ng V."/>
            <person name="Clum A."/>
            <person name="Ohm R."/>
            <person name="Martin F."/>
            <person name="Silar P."/>
            <person name="Natvig D."/>
            <person name="Lalanne C."/>
            <person name="Gautier V."/>
            <person name="Ament-Velasquez S.L."/>
            <person name="Kruys A."/>
            <person name="Hutchinson M.I."/>
            <person name="Powell A.J."/>
            <person name="Barry K."/>
            <person name="Miller A.N."/>
            <person name="Grigoriev I.V."/>
            <person name="Debuchy R."/>
            <person name="Gladieux P."/>
            <person name="Thoren M.H."/>
            <person name="Johannesson H."/>
        </authorList>
    </citation>
    <scope>NUCLEOTIDE SEQUENCE</scope>
    <source>
        <strain evidence="1">CBS 103.79</strain>
    </source>
</reference>
<accession>A0AAN6MAH2</accession>
<sequence length="189" mass="20762">MNTAAAFVQALVQRGQLADLQTITLRIIRDLPTSPALPVVDGLRPVVFRIVRSAPNAVFSGIVAKLHLDQLRGEKQPLCPSLIGILAADAAIFNFPSKADFIALRVIDNKSIESEYNDVGRHWPGAERERLFFDMLERSALEYKTVAAWLTHLLQYPQAVVPLQGKHWGLCGAHYGLEGATAVSIPIDL</sequence>
<dbReference type="EMBL" id="MU856713">
    <property type="protein sequence ID" value="KAK3896393.1"/>
    <property type="molecule type" value="Genomic_DNA"/>
</dbReference>
<dbReference type="Proteomes" id="UP001303889">
    <property type="component" value="Unassembled WGS sequence"/>
</dbReference>
<proteinExistence type="predicted"/>
<reference evidence="1" key="1">
    <citation type="journal article" date="2023" name="Mol. Phylogenet. Evol.">
        <title>Genome-scale phylogeny and comparative genomics of the fungal order Sordariales.</title>
        <authorList>
            <person name="Hensen N."/>
            <person name="Bonometti L."/>
            <person name="Westerberg I."/>
            <person name="Brannstrom I.O."/>
            <person name="Guillou S."/>
            <person name="Cros-Aarteil S."/>
            <person name="Calhoun S."/>
            <person name="Haridas S."/>
            <person name="Kuo A."/>
            <person name="Mondo S."/>
            <person name="Pangilinan J."/>
            <person name="Riley R."/>
            <person name="LaButti K."/>
            <person name="Andreopoulos B."/>
            <person name="Lipzen A."/>
            <person name="Chen C."/>
            <person name="Yan M."/>
            <person name="Daum C."/>
            <person name="Ng V."/>
            <person name="Clum A."/>
            <person name="Steindorff A."/>
            <person name="Ohm R.A."/>
            <person name="Martin F."/>
            <person name="Silar P."/>
            <person name="Natvig D.O."/>
            <person name="Lalanne C."/>
            <person name="Gautier V."/>
            <person name="Ament-Velasquez S.L."/>
            <person name="Kruys A."/>
            <person name="Hutchinson M.I."/>
            <person name="Powell A.J."/>
            <person name="Barry K."/>
            <person name="Miller A.N."/>
            <person name="Grigoriev I.V."/>
            <person name="Debuchy R."/>
            <person name="Gladieux P."/>
            <person name="Hiltunen Thoren M."/>
            <person name="Johannesson H."/>
        </authorList>
    </citation>
    <scope>NUCLEOTIDE SEQUENCE</scope>
    <source>
        <strain evidence="1">CBS 103.79</strain>
    </source>
</reference>
<evidence type="ECO:0000313" key="2">
    <source>
        <dbReference type="Proteomes" id="UP001303889"/>
    </source>
</evidence>
<dbReference type="AlphaFoldDB" id="A0AAN6MAH2"/>
<feature type="non-terminal residue" evidence="1">
    <location>
        <position position="189"/>
    </location>
</feature>
<name>A0AAN6MAH2_9PEZI</name>
<protein>
    <submittedName>
        <fullName evidence="1">Uncharacterized protein</fullName>
    </submittedName>
</protein>
<keyword evidence="2" id="KW-1185">Reference proteome</keyword>
<evidence type="ECO:0000313" key="1">
    <source>
        <dbReference type="EMBL" id="KAK3896393.1"/>
    </source>
</evidence>
<comment type="caution">
    <text evidence="1">The sequence shown here is derived from an EMBL/GenBank/DDBJ whole genome shotgun (WGS) entry which is preliminary data.</text>
</comment>
<organism evidence="1 2">
    <name type="scientific">Staphylotrichum tortipilum</name>
    <dbReference type="NCBI Taxonomy" id="2831512"/>
    <lineage>
        <taxon>Eukaryota</taxon>
        <taxon>Fungi</taxon>
        <taxon>Dikarya</taxon>
        <taxon>Ascomycota</taxon>
        <taxon>Pezizomycotina</taxon>
        <taxon>Sordariomycetes</taxon>
        <taxon>Sordariomycetidae</taxon>
        <taxon>Sordariales</taxon>
        <taxon>Chaetomiaceae</taxon>
        <taxon>Staphylotrichum</taxon>
    </lineage>
</organism>
<gene>
    <name evidence="1" type="ORF">C8A05DRAFT_40086</name>
</gene>